<dbReference type="STRING" id="588581.Cpap_0073"/>
<accession>F1TIP6</accession>
<dbReference type="AlphaFoldDB" id="F1TIP6"/>
<dbReference type="EMBL" id="ACXX02000021">
    <property type="protein sequence ID" value="EGD45745.1"/>
    <property type="molecule type" value="Genomic_DNA"/>
</dbReference>
<dbReference type="eggNOG" id="ENOG50331VU">
    <property type="taxonomic scope" value="Bacteria"/>
</dbReference>
<comment type="caution">
    <text evidence="1">The sequence shown here is derived from an EMBL/GenBank/DDBJ whole genome shotgun (WGS) entry which is preliminary data.</text>
</comment>
<gene>
    <name evidence="1" type="ORF">Cpap_0073</name>
</gene>
<evidence type="ECO:0000313" key="2">
    <source>
        <dbReference type="Proteomes" id="UP000003860"/>
    </source>
</evidence>
<reference evidence="1" key="1">
    <citation type="submission" date="2009-07" db="EMBL/GenBank/DDBJ databases">
        <authorList>
            <consortium name="US DOE Joint Genome Institute (JGI-PGF)"/>
            <person name="Lucas S."/>
            <person name="Copeland A."/>
            <person name="Lapidus A."/>
            <person name="Glavina del Rio T."/>
            <person name="Tice H."/>
            <person name="Bruce D."/>
            <person name="Goodwin L."/>
            <person name="Pitluck S."/>
            <person name="Larimer F."/>
            <person name="Land M.L."/>
            <person name="Mouttaki H."/>
            <person name="He Z."/>
            <person name="Zhou J."/>
            <person name="Hemme C.L."/>
        </authorList>
    </citation>
    <scope>NUCLEOTIDE SEQUENCE</scope>
    <source>
        <strain evidence="1">DSM 2782</strain>
    </source>
</reference>
<dbReference type="Proteomes" id="UP000003860">
    <property type="component" value="Unassembled WGS sequence"/>
</dbReference>
<keyword evidence="2" id="KW-1185">Reference proteome</keyword>
<organism evidence="1 2">
    <name type="scientific">Ruminiclostridium papyrosolvens DSM 2782</name>
    <dbReference type="NCBI Taxonomy" id="588581"/>
    <lineage>
        <taxon>Bacteria</taxon>
        <taxon>Bacillati</taxon>
        <taxon>Bacillota</taxon>
        <taxon>Clostridia</taxon>
        <taxon>Eubacteriales</taxon>
        <taxon>Oscillospiraceae</taxon>
        <taxon>Ruminiclostridium</taxon>
    </lineage>
</organism>
<name>F1TIP6_9FIRM</name>
<dbReference type="RefSeq" id="WP_004622579.1">
    <property type="nucleotide sequence ID" value="NZ_ACXX02000021.1"/>
</dbReference>
<dbReference type="OrthoDB" id="2227923at2"/>
<protein>
    <submittedName>
        <fullName evidence="1">Uncharacterized protein</fullName>
    </submittedName>
</protein>
<evidence type="ECO:0000313" key="1">
    <source>
        <dbReference type="EMBL" id="EGD45745.1"/>
    </source>
</evidence>
<reference evidence="1" key="2">
    <citation type="submission" date="2011-01" db="EMBL/GenBank/DDBJ databases">
        <title>The Non-contiguous Finished genome of Clostridium papyrosolvens.</title>
        <authorList>
            <person name="Lucas S."/>
            <person name="Copeland A."/>
            <person name="Lapidus A."/>
            <person name="Cheng J.-F."/>
            <person name="Goodwin L."/>
            <person name="Pitluck S."/>
            <person name="Misra M."/>
            <person name="Chertkov O."/>
            <person name="Detter J.C."/>
            <person name="Han C."/>
            <person name="Tapia R."/>
            <person name="Land M."/>
            <person name="Hauser L."/>
            <person name="Kyrpides N."/>
            <person name="Ivanova N."/>
            <person name="Pagani I."/>
            <person name="Mouttaki H."/>
            <person name="He Z."/>
            <person name="Zhou J."/>
            <person name="Hemme C.L."/>
            <person name="Woyke T."/>
        </authorList>
    </citation>
    <scope>NUCLEOTIDE SEQUENCE [LARGE SCALE GENOMIC DNA]</scope>
    <source>
        <strain evidence="1">DSM 2782</strain>
    </source>
</reference>
<sequence length="216" mass="25131">MRLRKVNEVNELKKQFNVVKGVHTSNLEGIHEEYSIVEHKKFYQININVSAENIDNVFRDLCTKVRTPGFLLLEHGTNAKIEEQIRKSDTDPFHKDVFYLDGLDIKYFLALYNQYKDLLVNDGEINYGFGSHIGTDEVYVGPYKIFTIFTNEIDKYIDILSKYNIPKVDKLKTVCNNFSEESPGSRITIKINGIDIYEMVEQLSKEGLYLGERRED</sequence>
<proteinExistence type="predicted"/>